<sequence length="101" mass="11318">CALSADNLREITRHRGDSVLLPCSCSDLNTKPQKLNWKTGSTGRLTEVLNDEHYSGRLQLFNNISAANLSLLISDLRVEDQGHYRCSTGPQEYRDISLLVN</sequence>
<keyword evidence="8" id="KW-0675">Receptor</keyword>
<dbReference type="GO" id="GO:0031295">
    <property type="term" value="P:T cell costimulation"/>
    <property type="evidence" value="ECO:0007669"/>
    <property type="project" value="TreeGrafter"/>
</dbReference>
<dbReference type="Pfam" id="PF07686">
    <property type="entry name" value="V-set"/>
    <property type="match status" value="1"/>
</dbReference>
<keyword evidence="2" id="KW-1003">Cell membrane</keyword>
<protein>
    <submittedName>
        <fullName evidence="12">Junctional adhesion molecule-like isoform X1</fullName>
    </submittedName>
</protein>
<dbReference type="InterPro" id="IPR036179">
    <property type="entry name" value="Ig-like_dom_sf"/>
</dbReference>
<dbReference type="Gene3D" id="2.60.40.10">
    <property type="entry name" value="Immunoglobulins"/>
    <property type="match status" value="1"/>
</dbReference>
<keyword evidence="4" id="KW-0732">Signal</keyword>
<accession>A0A8J4TLR0</accession>
<keyword evidence="3" id="KW-0812">Transmembrane</keyword>
<evidence type="ECO:0000256" key="3">
    <source>
        <dbReference type="ARBA" id="ARBA00022692"/>
    </source>
</evidence>
<keyword evidence="10" id="KW-0393">Immunoglobulin domain</keyword>
<gene>
    <name evidence="12" type="ORF">DAT39_017234</name>
</gene>
<evidence type="ECO:0000256" key="8">
    <source>
        <dbReference type="ARBA" id="ARBA00023170"/>
    </source>
</evidence>
<dbReference type="GO" id="GO:0009897">
    <property type="term" value="C:external side of plasma membrane"/>
    <property type="evidence" value="ECO:0007669"/>
    <property type="project" value="TreeGrafter"/>
</dbReference>
<keyword evidence="5" id="KW-1133">Transmembrane helix</keyword>
<dbReference type="InterPro" id="IPR051713">
    <property type="entry name" value="T-cell_Activation_Regulation"/>
</dbReference>
<evidence type="ECO:0000256" key="1">
    <source>
        <dbReference type="ARBA" id="ARBA00004251"/>
    </source>
</evidence>
<keyword evidence="6" id="KW-0472">Membrane</keyword>
<evidence type="ECO:0000256" key="9">
    <source>
        <dbReference type="ARBA" id="ARBA00023180"/>
    </source>
</evidence>
<dbReference type="Proteomes" id="UP000727407">
    <property type="component" value="Unassembled WGS sequence"/>
</dbReference>
<dbReference type="GO" id="GO:0042130">
    <property type="term" value="P:negative regulation of T cell proliferation"/>
    <property type="evidence" value="ECO:0007669"/>
    <property type="project" value="TreeGrafter"/>
</dbReference>
<keyword evidence="9" id="KW-0325">Glycoprotein</keyword>
<dbReference type="PANTHER" id="PTHR25466:SF14">
    <property type="entry name" value="BUTYROPHILIN SUBFAMILY 2 MEMBER A2-LIKE-RELATED"/>
    <property type="match status" value="1"/>
</dbReference>
<evidence type="ECO:0000256" key="7">
    <source>
        <dbReference type="ARBA" id="ARBA00023157"/>
    </source>
</evidence>
<dbReference type="GO" id="GO:0042102">
    <property type="term" value="P:positive regulation of T cell proliferation"/>
    <property type="evidence" value="ECO:0007669"/>
    <property type="project" value="TreeGrafter"/>
</dbReference>
<evidence type="ECO:0000256" key="4">
    <source>
        <dbReference type="ARBA" id="ARBA00022729"/>
    </source>
</evidence>
<organism evidence="12 13">
    <name type="scientific">Clarias magur</name>
    <name type="common">Asian catfish</name>
    <name type="synonym">Macropteronotus magur</name>
    <dbReference type="NCBI Taxonomy" id="1594786"/>
    <lineage>
        <taxon>Eukaryota</taxon>
        <taxon>Metazoa</taxon>
        <taxon>Chordata</taxon>
        <taxon>Craniata</taxon>
        <taxon>Vertebrata</taxon>
        <taxon>Euteleostomi</taxon>
        <taxon>Actinopterygii</taxon>
        <taxon>Neopterygii</taxon>
        <taxon>Teleostei</taxon>
        <taxon>Ostariophysi</taxon>
        <taxon>Siluriformes</taxon>
        <taxon>Clariidae</taxon>
        <taxon>Clarias</taxon>
    </lineage>
</organism>
<comment type="subcellular location">
    <subcellularLocation>
        <location evidence="1">Cell membrane</location>
        <topology evidence="1">Single-pass type I membrane protein</topology>
    </subcellularLocation>
</comment>
<name>A0A8J4TLR0_CLAMG</name>
<evidence type="ECO:0000256" key="2">
    <source>
        <dbReference type="ARBA" id="ARBA00022475"/>
    </source>
</evidence>
<evidence type="ECO:0000256" key="10">
    <source>
        <dbReference type="ARBA" id="ARBA00023319"/>
    </source>
</evidence>
<dbReference type="GO" id="GO:0071222">
    <property type="term" value="P:cellular response to lipopolysaccharide"/>
    <property type="evidence" value="ECO:0007669"/>
    <property type="project" value="TreeGrafter"/>
</dbReference>
<dbReference type="AlphaFoldDB" id="A0A8J4TLR0"/>
<dbReference type="PROSITE" id="PS50835">
    <property type="entry name" value="IG_LIKE"/>
    <property type="match status" value="1"/>
</dbReference>
<dbReference type="SMART" id="SM00409">
    <property type="entry name" value="IG"/>
    <property type="match status" value="1"/>
</dbReference>
<proteinExistence type="predicted"/>
<evidence type="ECO:0000313" key="12">
    <source>
        <dbReference type="EMBL" id="KAF5893059.1"/>
    </source>
</evidence>
<dbReference type="OrthoDB" id="10012075at2759"/>
<dbReference type="SMART" id="SM00406">
    <property type="entry name" value="IGv"/>
    <property type="match status" value="1"/>
</dbReference>
<dbReference type="PANTHER" id="PTHR25466">
    <property type="entry name" value="T-LYMPHOCYTE ACTIVATION ANTIGEN"/>
    <property type="match status" value="1"/>
</dbReference>
<dbReference type="EMBL" id="QNUK01000455">
    <property type="protein sequence ID" value="KAF5893059.1"/>
    <property type="molecule type" value="Genomic_DNA"/>
</dbReference>
<keyword evidence="13" id="KW-1185">Reference proteome</keyword>
<dbReference type="GO" id="GO:0006955">
    <property type="term" value="P:immune response"/>
    <property type="evidence" value="ECO:0007669"/>
    <property type="project" value="TreeGrafter"/>
</dbReference>
<evidence type="ECO:0000256" key="6">
    <source>
        <dbReference type="ARBA" id="ARBA00023136"/>
    </source>
</evidence>
<dbReference type="InterPro" id="IPR013106">
    <property type="entry name" value="Ig_V-set"/>
</dbReference>
<dbReference type="SUPFAM" id="SSF48726">
    <property type="entry name" value="Immunoglobulin"/>
    <property type="match status" value="1"/>
</dbReference>
<evidence type="ECO:0000256" key="5">
    <source>
        <dbReference type="ARBA" id="ARBA00022989"/>
    </source>
</evidence>
<dbReference type="InterPro" id="IPR003599">
    <property type="entry name" value="Ig_sub"/>
</dbReference>
<feature type="non-terminal residue" evidence="12">
    <location>
        <position position="1"/>
    </location>
</feature>
<dbReference type="InterPro" id="IPR013783">
    <property type="entry name" value="Ig-like_fold"/>
</dbReference>
<dbReference type="GO" id="GO:0007166">
    <property type="term" value="P:cell surface receptor signaling pathway"/>
    <property type="evidence" value="ECO:0007669"/>
    <property type="project" value="TreeGrafter"/>
</dbReference>
<keyword evidence="7" id="KW-1015">Disulfide bond</keyword>
<evidence type="ECO:0000313" key="13">
    <source>
        <dbReference type="Proteomes" id="UP000727407"/>
    </source>
</evidence>
<reference evidence="12" key="1">
    <citation type="submission" date="2020-07" db="EMBL/GenBank/DDBJ databases">
        <title>Clarias magur genome sequencing, assembly and annotation.</title>
        <authorList>
            <person name="Kushwaha B."/>
            <person name="Kumar R."/>
            <person name="Das P."/>
            <person name="Joshi C.G."/>
            <person name="Kumar D."/>
            <person name="Nagpure N.S."/>
            <person name="Pandey M."/>
            <person name="Agarwal S."/>
            <person name="Srivastava S."/>
            <person name="Singh M."/>
            <person name="Sahoo L."/>
            <person name="Jayasankar P."/>
            <person name="Meher P.K."/>
            <person name="Koringa P.G."/>
            <person name="Iquebal M.A."/>
            <person name="Das S.P."/>
            <person name="Bit A."/>
            <person name="Patnaik S."/>
            <person name="Patel N."/>
            <person name="Shah T.M."/>
            <person name="Hinsu A."/>
            <person name="Jena J.K."/>
        </authorList>
    </citation>
    <scope>NUCLEOTIDE SEQUENCE</scope>
    <source>
        <strain evidence="12">CIFAMagur01</strain>
        <tissue evidence="12">Testis</tissue>
    </source>
</reference>
<comment type="caution">
    <text evidence="12">The sequence shown here is derived from an EMBL/GenBank/DDBJ whole genome shotgun (WGS) entry which is preliminary data.</text>
</comment>
<feature type="non-terminal residue" evidence="12">
    <location>
        <position position="101"/>
    </location>
</feature>
<evidence type="ECO:0000259" key="11">
    <source>
        <dbReference type="PROSITE" id="PS50835"/>
    </source>
</evidence>
<dbReference type="InterPro" id="IPR007110">
    <property type="entry name" value="Ig-like_dom"/>
</dbReference>
<feature type="domain" description="Ig-like" evidence="11">
    <location>
        <begin position="16"/>
        <end position="97"/>
    </location>
</feature>